<dbReference type="InterPro" id="IPR029753">
    <property type="entry name" value="D-isomer_DH_CS"/>
</dbReference>
<evidence type="ECO:0000313" key="7">
    <source>
        <dbReference type="EMBL" id="SKA69000.1"/>
    </source>
</evidence>
<dbReference type="GO" id="GO:0006564">
    <property type="term" value="P:L-serine biosynthetic process"/>
    <property type="evidence" value="ECO:0007669"/>
    <property type="project" value="UniProtKB-ARBA"/>
</dbReference>
<dbReference type="EMBL" id="FUXZ01000010">
    <property type="protein sequence ID" value="SKA69000.1"/>
    <property type="molecule type" value="Genomic_DNA"/>
</dbReference>
<dbReference type="PANTHER" id="PTHR43761">
    <property type="entry name" value="D-ISOMER SPECIFIC 2-HYDROXYACID DEHYDROGENASE FAMILY PROTEIN (AFU_ORTHOLOGUE AFUA_1G13630)"/>
    <property type="match status" value="1"/>
</dbReference>
<dbReference type="Gene3D" id="3.40.50.720">
    <property type="entry name" value="NAD(P)-binding Rossmann-like Domain"/>
    <property type="match status" value="2"/>
</dbReference>
<evidence type="ECO:0000259" key="6">
    <source>
        <dbReference type="Pfam" id="PF02826"/>
    </source>
</evidence>
<dbReference type="InterPro" id="IPR036291">
    <property type="entry name" value="NAD(P)-bd_dom_sf"/>
</dbReference>
<reference evidence="7 8" key="1">
    <citation type="submission" date="2017-02" db="EMBL/GenBank/DDBJ databases">
        <authorList>
            <person name="Peterson S.W."/>
        </authorList>
    </citation>
    <scope>NUCLEOTIDE SEQUENCE [LARGE SCALE GENOMIC DNA]</scope>
    <source>
        <strain evidence="7 8">ATCC 35992</strain>
    </source>
</reference>
<dbReference type="CDD" id="cd12162">
    <property type="entry name" value="2-Hacid_dh_4"/>
    <property type="match status" value="1"/>
</dbReference>
<dbReference type="FunFam" id="3.40.50.720:FF:000041">
    <property type="entry name" value="D-3-phosphoglycerate dehydrogenase"/>
    <property type="match status" value="1"/>
</dbReference>
<dbReference type="PANTHER" id="PTHR43761:SF1">
    <property type="entry name" value="D-ISOMER SPECIFIC 2-HYDROXYACID DEHYDROGENASE CATALYTIC DOMAIN-CONTAINING PROTEIN-RELATED"/>
    <property type="match status" value="1"/>
</dbReference>
<evidence type="ECO:0000256" key="4">
    <source>
        <dbReference type="RuleBase" id="RU003719"/>
    </source>
</evidence>
<comment type="similarity">
    <text evidence="1 4">Belongs to the D-isomer specific 2-hydroxyacid dehydrogenase family.</text>
</comment>
<dbReference type="PROSITE" id="PS00671">
    <property type="entry name" value="D_2_HYDROXYACID_DH_3"/>
    <property type="match status" value="1"/>
</dbReference>
<dbReference type="GO" id="GO:0004617">
    <property type="term" value="F:phosphoglycerate dehydrogenase activity"/>
    <property type="evidence" value="ECO:0007669"/>
    <property type="project" value="UniProtKB-ARBA"/>
</dbReference>
<keyword evidence="8" id="KW-1185">Reference proteome</keyword>
<dbReference type="InterPro" id="IPR006139">
    <property type="entry name" value="D-isomer_2_OHA_DH_cat_dom"/>
</dbReference>
<organism evidence="7 8">
    <name type="scientific">Eubacterium uniforme</name>
    <dbReference type="NCBI Taxonomy" id="39495"/>
    <lineage>
        <taxon>Bacteria</taxon>
        <taxon>Bacillati</taxon>
        <taxon>Bacillota</taxon>
        <taxon>Clostridia</taxon>
        <taxon>Eubacteriales</taxon>
        <taxon>Eubacteriaceae</taxon>
        <taxon>Eubacterium</taxon>
    </lineage>
</organism>
<dbReference type="Pfam" id="PF00389">
    <property type="entry name" value="2-Hacid_dh"/>
    <property type="match status" value="1"/>
</dbReference>
<feature type="domain" description="D-isomer specific 2-hydroxyacid dehydrogenase catalytic" evidence="5">
    <location>
        <begin position="20"/>
        <end position="336"/>
    </location>
</feature>
<evidence type="ECO:0000256" key="1">
    <source>
        <dbReference type="ARBA" id="ARBA00005854"/>
    </source>
</evidence>
<dbReference type="STRING" id="39495.SAMN02745111_01724"/>
<dbReference type="OrthoDB" id="9805416at2"/>
<gene>
    <name evidence="7" type="ORF">SAMN02745111_01724</name>
</gene>
<evidence type="ECO:0000256" key="3">
    <source>
        <dbReference type="ARBA" id="ARBA00023027"/>
    </source>
</evidence>
<accession>A0A1T4VVG6</accession>
<dbReference type="Proteomes" id="UP000190814">
    <property type="component" value="Unassembled WGS sequence"/>
</dbReference>
<dbReference type="AlphaFoldDB" id="A0A1T4VVG6"/>
<dbReference type="SUPFAM" id="SSF52283">
    <property type="entry name" value="Formate/glycerate dehydrogenase catalytic domain-like"/>
    <property type="match status" value="1"/>
</dbReference>
<keyword evidence="2 4" id="KW-0560">Oxidoreductase</keyword>
<evidence type="ECO:0000313" key="8">
    <source>
        <dbReference type="Proteomes" id="UP000190814"/>
    </source>
</evidence>
<evidence type="ECO:0000256" key="2">
    <source>
        <dbReference type="ARBA" id="ARBA00023002"/>
    </source>
</evidence>
<dbReference type="Pfam" id="PF02826">
    <property type="entry name" value="2-Hacid_dh_C"/>
    <property type="match status" value="1"/>
</dbReference>
<dbReference type="SUPFAM" id="SSF51735">
    <property type="entry name" value="NAD(P)-binding Rossmann-fold domains"/>
    <property type="match status" value="1"/>
</dbReference>
<dbReference type="InterPro" id="IPR050418">
    <property type="entry name" value="D-iso_2-hydroxyacid_DH_PdxB"/>
</dbReference>
<sequence length="337" mass="37249">MKAVLLEAGAINSGDLSWDKLEDICELTIFDNTTEDNKYEHIGDAEIVLVNKVIMDEELFSRCPNIKYVGVCATGYNVIDLDAARRHGVVVTNVPAYSTDSVVQLTWAMILENACKLSMHNESVKNGDWVRSETFCYWKEPMMELAGKTLGIIGFGNIGSKVARLALDFGMNVLVSTAHPEKYDKKVKRINASYIDDNDEVKDSSRLQLTTIDEVLSKSDIISLHCPMTDETDKIIRKENINKMKDGVILINVSRGGLVNEKDLADALNSGKVKAAAVDVVSVEPMKADNPLLTAQNITITPHMAWASLEARERLVDVVASNLKSFLDGEKQNVVNK</sequence>
<protein>
    <submittedName>
        <fullName evidence="7">Glycerate dehydrogenase</fullName>
    </submittedName>
</protein>
<dbReference type="GO" id="GO:0047545">
    <property type="term" value="F:(S)-2-hydroxyglutarate dehydrogenase activity"/>
    <property type="evidence" value="ECO:0007669"/>
    <property type="project" value="UniProtKB-ARBA"/>
</dbReference>
<dbReference type="InterPro" id="IPR006140">
    <property type="entry name" value="D-isomer_DH_NAD-bd"/>
</dbReference>
<keyword evidence="3" id="KW-0520">NAD</keyword>
<evidence type="ECO:0000259" key="5">
    <source>
        <dbReference type="Pfam" id="PF00389"/>
    </source>
</evidence>
<proteinExistence type="inferred from homology"/>
<feature type="domain" description="D-isomer specific 2-hydroxyacid dehydrogenase NAD-binding" evidence="6">
    <location>
        <begin position="108"/>
        <end position="305"/>
    </location>
</feature>
<dbReference type="GO" id="GO:0051287">
    <property type="term" value="F:NAD binding"/>
    <property type="evidence" value="ECO:0007669"/>
    <property type="project" value="InterPro"/>
</dbReference>
<name>A0A1T4VVG6_9FIRM</name>